<feature type="signal peptide" evidence="2">
    <location>
        <begin position="1"/>
        <end position="18"/>
    </location>
</feature>
<feature type="domain" description="Tail specific protease" evidence="3">
    <location>
        <begin position="411"/>
        <end position="471"/>
    </location>
</feature>
<evidence type="ECO:0000256" key="2">
    <source>
        <dbReference type="SAM" id="SignalP"/>
    </source>
</evidence>
<dbReference type="SUPFAM" id="SSF52096">
    <property type="entry name" value="ClpP/crotonase"/>
    <property type="match status" value="1"/>
</dbReference>
<dbReference type="InterPro" id="IPR005151">
    <property type="entry name" value="Tail-specific_protease"/>
</dbReference>
<organism evidence="5 6">
    <name type="scientific">Lithohypha guttulata</name>
    <dbReference type="NCBI Taxonomy" id="1690604"/>
    <lineage>
        <taxon>Eukaryota</taxon>
        <taxon>Fungi</taxon>
        <taxon>Dikarya</taxon>
        <taxon>Ascomycota</taxon>
        <taxon>Pezizomycotina</taxon>
        <taxon>Eurotiomycetes</taxon>
        <taxon>Chaetothyriomycetidae</taxon>
        <taxon>Chaetothyriales</taxon>
        <taxon>Trichomeriaceae</taxon>
        <taxon>Lithohypha</taxon>
    </lineage>
</organism>
<keyword evidence="2" id="KW-0732">Signal</keyword>
<dbReference type="InterPro" id="IPR056186">
    <property type="entry name" value="PDZ_CPAF-rel"/>
</dbReference>
<evidence type="ECO:0008006" key="7">
    <source>
        <dbReference type="Google" id="ProtNLM"/>
    </source>
</evidence>
<keyword evidence="6" id="KW-1185">Reference proteome</keyword>
<evidence type="ECO:0000313" key="5">
    <source>
        <dbReference type="EMBL" id="KAK5089711.1"/>
    </source>
</evidence>
<feature type="compositionally biased region" description="Polar residues" evidence="1">
    <location>
        <begin position="360"/>
        <end position="372"/>
    </location>
</feature>
<gene>
    <name evidence="5" type="ORF">LTR24_005980</name>
</gene>
<feature type="domain" description="CPAF-like PDZ" evidence="4">
    <location>
        <begin position="176"/>
        <end position="297"/>
    </location>
</feature>
<name>A0ABR0K907_9EURO</name>
<dbReference type="InterPro" id="IPR029045">
    <property type="entry name" value="ClpP/crotonase-like_dom_sf"/>
</dbReference>
<dbReference type="Pfam" id="PF23658">
    <property type="entry name" value="PDZ_CPAF_rel"/>
    <property type="match status" value="1"/>
</dbReference>
<feature type="compositionally biased region" description="Polar residues" evidence="1">
    <location>
        <begin position="771"/>
        <end position="797"/>
    </location>
</feature>
<dbReference type="Proteomes" id="UP001345013">
    <property type="component" value="Unassembled WGS sequence"/>
</dbReference>
<evidence type="ECO:0000259" key="4">
    <source>
        <dbReference type="Pfam" id="PF23658"/>
    </source>
</evidence>
<feature type="region of interest" description="Disordered" evidence="1">
    <location>
        <begin position="771"/>
        <end position="814"/>
    </location>
</feature>
<feature type="compositionally biased region" description="Basic residues" evidence="1">
    <location>
        <begin position="342"/>
        <end position="352"/>
    </location>
</feature>
<evidence type="ECO:0000313" key="6">
    <source>
        <dbReference type="Proteomes" id="UP001345013"/>
    </source>
</evidence>
<feature type="chain" id="PRO_5046971049" description="Tail specific protease domain-containing protein" evidence="2">
    <location>
        <begin position="19"/>
        <end position="836"/>
    </location>
</feature>
<dbReference type="PANTHER" id="PTHR37049:SF4">
    <property type="entry name" value="RHODANESE DOMAIN-CONTAINING PROTEIN"/>
    <property type="match status" value="1"/>
</dbReference>
<dbReference type="EMBL" id="JAVRRG010000072">
    <property type="protein sequence ID" value="KAK5089711.1"/>
    <property type="molecule type" value="Genomic_DNA"/>
</dbReference>
<dbReference type="Pfam" id="PF03572">
    <property type="entry name" value="Peptidase_S41"/>
    <property type="match status" value="1"/>
</dbReference>
<proteinExistence type="predicted"/>
<accession>A0ABR0K907</accession>
<feature type="region of interest" description="Disordered" evidence="1">
    <location>
        <begin position="331"/>
        <end position="380"/>
    </location>
</feature>
<dbReference type="InterPro" id="IPR052766">
    <property type="entry name" value="S41A_metabolite_peptidase"/>
</dbReference>
<sequence>MKLVSTTVAFAALALVAAQTRTGITSLEVTGTARQTISSLLTATARPTGEACAAVSSVLAEQYGPPLIVAASLANECARSAPIDKADALRLIDGIVAALEFQSDSGHLASPPAEYPLAGVDLFGEISQLRQQVDSGDITSEIDFESNFTAILGKAQDGHLGFQFDGLSVFVYQRLVGSLISVSNDGTSEPEIYIYEDFVAFQEGELSEAPSAVTQVNGQDVAEFLQTQSQNVSYGGFQDPDALYNQMFYVLNDGSGGSSSTGAFGYDRSYPGAETTISFANGSSASAPNVAIYNSPFRYAGLRDGRSFYNLYCNATLKAAAQGYDLNDPDTLGSVRVDPVKKKQMLHQKREQKRQEKRQVTQSRSLSPTATSLAPAGPEGTQIYGYPTPVAITNDLSLSGYFMEGQGFEDTAVLVVQQMSESDPEGFQSTLTRFMDLCRRQGKKYLVLDVQGNPGGTISLGYEIFSQLFPDIFPFGAGTLRAQEGLDILGSYYTNFTSELAEEYPGNLNLLQANNYYAQYSAESYADSSGRLFESWDQLYGPAKTPQDDFTNLIRWNINNTDFNLASGSIVISGYGNNTEVQPSPFTSENIILLSDGRCSSTCGILAHFLKWQGKVKSVAVGGRPQNGAMQAVGGVKGSQVYQYALLASDVYYAWQGASLNGQQKIAGSIEDSSILGPTLSDSTYIIFRGASAGIGLESLSDFTFNWQNNIAEGDSTYTPLQFVYEAADCRLWYQPQHINDISNLWATVAAQAFGLNDTDVFSLCVDGSTKTPSSLSGDATLFNDGNPTNVTDFQPEQNDDSGGGGGGRENDNTAGRFAASSIATVVAIAAALFAL</sequence>
<evidence type="ECO:0000256" key="1">
    <source>
        <dbReference type="SAM" id="MobiDB-lite"/>
    </source>
</evidence>
<reference evidence="5 6" key="1">
    <citation type="submission" date="2023-08" db="EMBL/GenBank/DDBJ databases">
        <title>Black Yeasts Isolated from many extreme environments.</title>
        <authorList>
            <person name="Coleine C."/>
            <person name="Stajich J.E."/>
            <person name="Selbmann L."/>
        </authorList>
    </citation>
    <scope>NUCLEOTIDE SEQUENCE [LARGE SCALE GENOMIC DNA]</scope>
    <source>
        <strain evidence="5 6">CCFEE 5885</strain>
    </source>
</reference>
<evidence type="ECO:0000259" key="3">
    <source>
        <dbReference type="Pfam" id="PF03572"/>
    </source>
</evidence>
<comment type="caution">
    <text evidence="5">The sequence shown here is derived from an EMBL/GenBank/DDBJ whole genome shotgun (WGS) entry which is preliminary data.</text>
</comment>
<dbReference type="Gene3D" id="3.90.226.10">
    <property type="entry name" value="2-enoyl-CoA Hydratase, Chain A, domain 1"/>
    <property type="match status" value="1"/>
</dbReference>
<protein>
    <recommendedName>
        <fullName evidence="7">Tail specific protease domain-containing protein</fullName>
    </recommendedName>
</protein>
<dbReference type="PANTHER" id="PTHR37049">
    <property type="entry name" value="PEPTIDASE S41 FAMILY PROTEIN"/>
    <property type="match status" value="1"/>
</dbReference>